<evidence type="ECO:0000256" key="1">
    <source>
        <dbReference type="ARBA" id="ARBA00022679"/>
    </source>
</evidence>
<dbReference type="GO" id="GO:0009103">
    <property type="term" value="P:lipopolysaccharide biosynthetic process"/>
    <property type="evidence" value="ECO:0007669"/>
    <property type="project" value="TreeGrafter"/>
</dbReference>
<proteinExistence type="predicted"/>
<name>A0A7S9KZW3_9SPHI</name>
<dbReference type="KEGG" id="pex:IZT61_01170"/>
<dbReference type="InterPro" id="IPR015393">
    <property type="entry name" value="DUF1972"/>
</dbReference>
<dbReference type="Proteomes" id="UP000594759">
    <property type="component" value="Chromosome"/>
</dbReference>
<reference evidence="4 5" key="1">
    <citation type="submission" date="2020-11" db="EMBL/GenBank/DDBJ databases">
        <title>Pedobacter endophytica, an endophytic bacteria isolated form Carex pumila.</title>
        <authorList>
            <person name="Peng Y."/>
            <person name="Jiang L."/>
            <person name="Lee J."/>
        </authorList>
    </citation>
    <scope>NUCLEOTIDE SEQUENCE [LARGE SCALE GENOMIC DNA]</scope>
    <source>
        <strain evidence="4 5">JBR3-12</strain>
    </source>
</reference>
<organism evidence="4 5">
    <name type="scientific">Pedobacter endophyticus</name>
    <dbReference type="NCBI Taxonomy" id="2789740"/>
    <lineage>
        <taxon>Bacteria</taxon>
        <taxon>Pseudomonadati</taxon>
        <taxon>Bacteroidota</taxon>
        <taxon>Sphingobacteriia</taxon>
        <taxon>Sphingobacteriales</taxon>
        <taxon>Sphingobacteriaceae</taxon>
        <taxon>Pedobacter</taxon>
    </lineage>
</organism>
<keyword evidence="1" id="KW-0808">Transferase</keyword>
<dbReference type="Pfam" id="PF00534">
    <property type="entry name" value="Glycos_transf_1"/>
    <property type="match status" value="1"/>
</dbReference>
<dbReference type="RefSeq" id="WP_196099386.1">
    <property type="nucleotide sequence ID" value="NZ_CP064939.1"/>
</dbReference>
<dbReference type="AlphaFoldDB" id="A0A7S9KZW3"/>
<dbReference type="PANTHER" id="PTHR46401">
    <property type="entry name" value="GLYCOSYLTRANSFERASE WBBK-RELATED"/>
    <property type="match status" value="1"/>
</dbReference>
<dbReference type="PANTHER" id="PTHR46401:SF2">
    <property type="entry name" value="GLYCOSYLTRANSFERASE WBBK-RELATED"/>
    <property type="match status" value="1"/>
</dbReference>
<sequence length="372" mass="42888">MRIAILGTRGIPSNYGGFEKSAEQLALGFARRGHEVMVYNSHNHAYQKTHWNGIKLIHIHDPEYKFGSLGHYLYDYNCIKDLRNHDIDVVLQLGYTTSSIWNWMVPKKTALITNLDGLEWKRKRYNPVVRKLIKLSERYTVTTSTHIIADSIGIQDYLQGEYGKAALFIPYGAEMFSNPTAHFLKPYGLTENGYNMFVGRIEEDNSIEVILDGVVKSKSEMPFLVVGNHLSKLGSKLKHKYHEHKNILFLGSIYDNEKLNNLRYFSNLYFHGHTVGGTNPLLLEAMAAQSLIAAHDNDFNRLILEDDGFYFRCADDVAEQISQIKRSYRSHDTFITNNSKKILHTYNWQRIVDLYEAHFMKIVKQDLAFNAL</sequence>
<evidence type="ECO:0000313" key="5">
    <source>
        <dbReference type="Proteomes" id="UP000594759"/>
    </source>
</evidence>
<accession>A0A7S9KZW3</accession>
<gene>
    <name evidence="4" type="ORF">IZT61_01170</name>
</gene>
<evidence type="ECO:0000313" key="4">
    <source>
        <dbReference type="EMBL" id="QPH39928.1"/>
    </source>
</evidence>
<evidence type="ECO:0000259" key="2">
    <source>
        <dbReference type="Pfam" id="PF00534"/>
    </source>
</evidence>
<evidence type="ECO:0000259" key="3">
    <source>
        <dbReference type="Pfam" id="PF09314"/>
    </source>
</evidence>
<dbReference type="EMBL" id="CP064939">
    <property type="protein sequence ID" value="QPH39928.1"/>
    <property type="molecule type" value="Genomic_DNA"/>
</dbReference>
<protein>
    <submittedName>
        <fullName evidence="4">DUF1972 domain-containing protein</fullName>
    </submittedName>
</protein>
<keyword evidence="5" id="KW-1185">Reference proteome</keyword>
<dbReference type="Gene3D" id="3.40.50.2000">
    <property type="entry name" value="Glycogen Phosphorylase B"/>
    <property type="match status" value="2"/>
</dbReference>
<dbReference type="GO" id="GO:0016757">
    <property type="term" value="F:glycosyltransferase activity"/>
    <property type="evidence" value="ECO:0007669"/>
    <property type="project" value="InterPro"/>
</dbReference>
<feature type="domain" description="Glycosyl transferase family 1" evidence="2">
    <location>
        <begin position="196"/>
        <end position="339"/>
    </location>
</feature>
<dbReference type="InterPro" id="IPR001296">
    <property type="entry name" value="Glyco_trans_1"/>
</dbReference>
<feature type="domain" description="DUF1972" evidence="3">
    <location>
        <begin position="3"/>
        <end position="174"/>
    </location>
</feature>
<dbReference type="SUPFAM" id="SSF53756">
    <property type="entry name" value="UDP-Glycosyltransferase/glycogen phosphorylase"/>
    <property type="match status" value="1"/>
</dbReference>
<dbReference type="Pfam" id="PF09314">
    <property type="entry name" value="DUF1972"/>
    <property type="match status" value="1"/>
</dbReference>